<protein>
    <submittedName>
        <fullName evidence="3">Uncharacterized protein</fullName>
    </submittedName>
</protein>
<keyword evidence="2" id="KW-0812">Transmembrane</keyword>
<dbReference type="Proteomes" id="UP000694414">
    <property type="component" value="Unplaced"/>
</dbReference>
<reference evidence="3" key="2">
    <citation type="submission" date="2025-09" db="UniProtKB">
        <authorList>
            <consortium name="Ensembl"/>
        </authorList>
    </citation>
    <scope>IDENTIFICATION</scope>
</reference>
<keyword evidence="2" id="KW-1133">Transmembrane helix</keyword>
<feature type="region of interest" description="Disordered" evidence="1">
    <location>
        <begin position="100"/>
        <end position="124"/>
    </location>
</feature>
<evidence type="ECO:0000256" key="1">
    <source>
        <dbReference type="SAM" id="MobiDB-lite"/>
    </source>
</evidence>
<proteinExistence type="predicted"/>
<reference evidence="3" key="1">
    <citation type="submission" date="2025-08" db="UniProtKB">
        <authorList>
            <consortium name="Ensembl"/>
        </authorList>
    </citation>
    <scope>IDENTIFICATION</scope>
</reference>
<sequence>MGSWSRVRAAKCQMLVTSFFVLLLGLSMATMAVLTYFGAHFAVLSRASLERNPYETVHCWAFYTGMSLAGLLSLGAVLSATATMREAQGLMAGVSPLCPQMPPAPRKGPRADRAVTPRACRPHP</sequence>
<organism evidence="3 4">
    <name type="scientific">Prolemur simus</name>
    <name type="common">Greater bamboo lemur</name>
    <name type="synonym">Hapalemur simus</name>
    <dbReference type="NCBI Taxonomy" id="1328070"/>
    <lineage>
        <taxon>Eukaryota</taxon>
        <taxon>Metazoa</taxon>
        <taxon>Chordata</taxon>
        <taxon>Craniata</taxon>
        <taxon>Vertebrata</taxon>
        <taxon>Euteleostomi</taxon>
        <taxon>Mammalia</taxon>
        <taxon>Eutheria</taxon>
        <taxon>Euarchontoglires</taxon>
        <taxon>Primates</taxon>
        <taxon>Strepsirrhini</taxon>
        <taxon>Lemuriformes</taxon>
        <taxon>Lemuridae</taxon>
        <taxon>Prolemur</taxon>
    </lineage>
</organism>
<evidence type="ECO:0000313" key="3">
    <source>
        <dbReference type="Ensembl" id="ENSPSMP00000028567.1"/>
    </source>
</evidence>
<dbReference type="GeneTree" id="ENSGT00390000003287"/>
<name>A0A8C9A5R0_PROSS</name>
<dbReference type="AlphaFoldDB" id="A0A8C9A5R0"/>
<keyword evidence="2" id="KW-0472">Membrane</keyword>
<evidence type="ECO:0000313" key="4">
    <source>
        <dbReference type="Proteomes" id="UP000694414"/>
    </source>
</evidence>
<evidence type="ECO:0000256" key="2">
    <source>
        <dbReference type="SAM" id="Phobius"/>
    </source>
</evidence>
<dbReference type="Ensembl" id="ENSPSMT00000032993.1">
    <property type="protein sequence ID" value="ENSPSMP00000028567.1"/>
    <property type="gene ID" value="ENSPSMG00000019871.1"/>
</dbReference>
<feature type="transmembrane region" description="Helical" evidence="2">
    <location>
        <begin position="60"/>
        <end position="81"/>
    </location>
</feature>
<accession>A0A8C9A5R0</accession>
<keyword evidence="4" id="KW-1185">Reference proteome</keyword>